<gene>
    <name evidence="2" type="ORF">S01H1_75903</name>
</gene>
<feature type="domain" description="Acyl-CoA dehydrogenase C-terminal" evidence="1">
    <location>
        <begin position="3"/>
        <end position="46"/>
    </location>
</feature>
<dbReference type="AlphaFoldDB" id="X0YV27"/>
<organism evidence="2">
    <name type="scientific">marine sediment metagenome</name>
    <dbReference type="NCBI Taxonomy" id="412755"/>
    <lineage>
        <taxon>unclassified sequences</taxon>
        <taxon>metagenomes</taxon>
        <taxon>ecological metagenomes</taxon>
    </lineage>
</organism>
<evidence type="ECO:0000259" key="1">
    <source>
        <dbReference type="Pfam" id="PF12186"/>
    </source>
</evidence>
<dbReference type="EMBL" id="BARS01050895">
    <property type="protein sequence ID" value="GAG52188.1"/>
    <property type="molecule type" value="Genomic_DNA"/>
</dbReference>
<protein>
    <recommendedName>
        <fullName evidence="1">Acyl-CoA dehydrogenase C-terminal domain-containing protein</fullName>
    </recommendedName>
</protein>
<feature type="non-terminal residue" evidence="2">
    <location>
        <position position="1"/>
    </location>
</feature>
<dbReference type="InterPro" id="IPR020964">
    <property type="entry name" value="Acyl-CoA_dehydrogenase_C"/>
</dbReference>
<name>X0YV27_9ZZZZ</name>
<sequence length="89" mass="10068">FAEATAFVKEQGTEYMDLHGRQIVDAATDIYMAYLLLNQARHSREKLTVADRYILEVLPRVKYNCELITSGDRTTLDCFETLAGPVPAE</sequence>
<dbReference type="SUPFAM" id="SSF158494">
    <property type="entry name" value="PG0775 C-terminal domain-like"/>
    <property type="match status" value="1"/>
</dbReference>
<accession>X0YV27</accession>
<comment type="caution">
    <text evidence="2">The sequence shown here is derived from an EMBL/GenBank/DDBJ whole genome shotgun (WGS) entry which is preliminary data.</text>
</comment>
<dbReference type="Gene3D" id="1.20.120.470">
    <property type="entry name" value="Acyl-CoA dehydrogenase, C-terminal domain"/>
    <property type="match status" value="1"/>
</dbReference>
<evidence type="ECO:0000313" key="2">
    <source>
        <dbReference type="EMBL" id="GAG52188.1"/>
    </source>
</evidence>
<dbReference type="InterPro" id="IPR036797">
    <property type="entry name" value="Acyl-CoA_dehydrogenase_C_sf"/>
</dbReference>
<reference evidence="2" key="1">
    <citation type="journal article" date="2014" name="Front. Microbiol.">
        <title>High frequency of phylogenetically diverse reductive dehalogenase-homologous genes in deep subseafloor sedimentary metagenomes.</title>
        <authorList>
            <person name="Kawai M."/>
            <person name="Futagami T."/>
            <person name="Toyoda A."/>
            <person name="Takaki Y."/>
            <person name="Nishi S."/>
            <person name="Hori S."/>
            <person name="Arai W."/>
            <person name="Tsubouchi T."/>
            <person name="Morono Y."/>
            <person name="Uchiyama I."/>
            <person name="Ito T."/>
            <person name="Fujiyama A."/>
            <person name="Inagaki F."/>
            <person name="Takami H."/>
        </authorList>
    </citation>
    <scope>NUCLEOTIDE SEQUENCE</scope>
    <source>
        <strain evidence="2">Expedition CK06-06</strain>
    </source>
</reference>
<proteinExistence type="predicted"/>
<dbReference type="Pfam" id="PF12186">
    <property type="entry name" value="AcylCoA_dehyd_C"/>
    <property type="match status" value="1"/>
</dbReference>